<accession>A0A3A9Z9I9</accession>
<sequence length="486" mass="52312">MNGKSTPPQGVVGWETIVVLKQEEVPIRNGYDIGIGVAMATGSPMALGAIGEVTPPQVGTGGSGSFVFRRIETTQDLETELGIGADVSAGIGLFSASASLEFSKKCKVQSSSLTVLVSAVERHAFQQMDSPTMSEAAGKLTEEGKPLEEKFGEYFVRGINTGGRFFGVVRIDTKSVQSKMELHAALEGSYGPVSGEVRVNISEAMRKAEAHADAFILHDGGRIQTLPHSNDPVELTSQLYQAMDEWSATVKEDPVPFTVTLAPYSIALGPPPPNIADIEKQRRVLSRCAMLRSQMTDMLNLVEYALDPRHADEFESAPDGPDLAALRVALVSDLDVIEESASFAIENLKEARDPETYMRDIRGNADFRLTTLPANMPKQKAVKPSPAPAANAMPNLVGQLAQPVLDLLACINLEDVDHCLKMFADSAKALGIDSRALGDFFFVVLRSGVKPDIQGDPNRTGARIKGQFPPPGIPVEPLTVMRIEIE</sequence>
<evidence type="ECO:0000313" key="2">
    <source>
        <dbReference type="Proteomes" id="UP000272474"/>
    </source>
</evidence>
<keyword evidence="2" id="KW-1185">Reference proteome</keyword>
<dbReference type="AlphaFoldDB" id="A0A3A9Z9I9"/>
<name>A0A3A9Z9I9_9ACTN</name>
<gene>
    <name evidence="1" type="ORF">D7294_06770</name>
</gene>
<dbReference type="Proteomes" id="UP000272474">
    <property type="component" value="Unassembled WGS sequence"/>
</dbReference>
<organism evidence="1 2">
    <name type="scientific">Streptomyces hoynatensis</name>
    <dbReference type="NCBI Taxonomy" id="1141874"/>
    <lineage>
        <taxon>Bacteria</taxon>
        <taxon>Bacillati</taxon>
        <taxon>Actinomycetota</taxon>
        <taxon>Actinomycetes</taxon>
        <taxon>Kitasatosporales</taxon>
        <taxon>Streptomycetaceae</taxon>
        <taxon>Streptomyces</taxon>
    </lineage>
</organism>
<comment type="caution">
    <text evidence="1">The sequence shown here is derived from an EMBL/GenBank/DDBJ whole genome shotgun (WGS) entry which is preliminary data.</text>
</comment>
<evidence type="ECO:0000313" key="1">
    <source>
        <dbReference type="EMBL" id="RKN44819.1"/>
    </source>
</evidence>
<dbReference type="EMBL" id="RBAL01000003">
    <property type="protein sequence ID" value="RKN44819.1"/>
    <property type="molecule type" value="Genomic_DNA"/>
</dbReference>
<dbReference type="RefSeq" id="WP_120676591.1">
    <property type="nucleotide sequence ID" value="NZ_RBAL01000003.1"/>
</dbReference>
<protein>
    <submittedName>
        <fullName evidence="1">Uncharacterized protein</fullName>
    </submittedName>
</protein>
<proteinExistence type="predicted"/>
<reference evidence="1 2" key="1">
    <citation type="journal article" date="2014" name="Int. J. Syst. Evol. Microbiol.">
        <title>Streptomyces hoynatensis sp. nov., isolated from deep marine sediment.</title>
        <authorList>
            <person name="Veyisoglu A."/>
            <person name="Sahin N."/>
        </authorList>
    </citation>
    <scope>NUCLEOTIDE SEQUENCE [LARGE SCALE GENOMIC DNA]</scope>
    <source>
        <strain evidence="1 2">KCTC 29097</strain>
    </source>
</reference>
<dbReference type="OrthoDB" id="3974719at2"/>